<evidence type="ECO:0000313" key="2">
    <source>
        <dbReference type="EMBL" id="KAJ7307717.1"/>
    </source>
</evidence>
<evidence type="ECO:0000313" key="3">
    <source>
        <dbReference type="Proteomes" id="UP001218218"/>
    </source>
</evidence>
<feature type="compositionally biased region" description="Polar residues" evidence="1">
    <location>
        <begin position="140"/>
        <end position="150"/>
    </location>
</feature>
<feature type="region of interest" description="Disordered" evidence="1">
    <location>
        <begin position="129"/>
        <end position="170"/>
    </location>
</feature>
<dbReference type="EMBL" id="JARIHO010000088">
    <property type="protein sequence ID" value="KAJ7307717.1"/>
    <property type="molecule type" value="Genomic_DNA"/>
</dbReference>
<evidence type="ECO:0000256" key="1">
    <source>
        <dbReference type="SAM" id="MobiDB-lite"/>
    </source>
</evidence>
<reference evidence="2" key="1">
    <citation type="submission" date="2023-03" db="EMBL/GenBank/DDBJ databases">
        <title>Massive genome expansion in bonnet fungi (Mycena s.s.) driven by repeated elements and novel gene families across ecological guilds.</title>
        <authorList>
            <consortium name="Lawrence Berkeley National Laboratory"/>
            <person name="Harder C.B."/>
            <person name="Miyauchi S."/>
            <person name="Viragh M."/>
            <person name="Kuo A."/>
            <person name="Thoen E."/>
            <person name="Andreopoulos B."/>
            <person name="Lu D."/>
            <person name="Skrede I."/>
            <person name="Drula E."/>
            <person name="Henrissat B."/>
            <person name="Morin E."/>
            <person name="Kohler A."/>
            <person name="Barry K."/>
            <person name="LaButti K."/>
            <person name="Morin E."/>
            <person name="Salamov A."/>
            <person name="Lipzen A."/>
            <person name="Mereny Z."/>
            <person name="Hegedus B."/>
            <person name="Baldrian P."/>
            <person name="Stursova M."/>
            <person name="Weitz H."/>
            <person name="Taylor A."/>
            <person name="Grigoriev I.V."/>
            <person name="Nagy L.G."/>
            <person name="Martin F."/>
            <person name="Kauserud H."/>
        </authorList>
    </citation>
    <scope>NUCLEOTIDE SEQUENCE</scope>
    <source>
        <strain evidence="2">CBHHK002</strain>
    </source>
</reference>
<proteinExistence type="predicted"/>
<protein>
    <submittedName>
        <fullName evidence="2">Uncharacterized protein</fullName>
    </submittedName>
</protein>
<dbReference type="AlphaFoldDB" id="A0AAD7EB72"/>
<name>A0AAD7EB72_9AGAR</name>
<keyword evidence="3" id="KW-1185">Reference proteome</keyword>
<comment type="caution">
    <text evidence="2">The sequence shown here is derived from an EMBL/GenBank/DDBJ whole genome shotgun (WGS) entry which is preliminary data.</text>
</comment>
<gene>
    <name evidence="2" type="ORF">DFH08DRAFT_824244</name>
</gene>
<organism evidence="2 3">
    <name type="scientific">Mycena albidolilacea</name>
    <dbReference type="NCBI Taxonomy" id="1033008"/>
    <lineage>
        <taxon>Eukaryota</taxon>
        <taxon>Fungi</taxon>
        <taxon>Dikarya</taxon>
        <taxon>Basidiomycota</taxon>
        <taxon>Agaricomycotina</taxon>
        <taxon>Agaricomycetes</taxon>
        <taxon>Agaricomycetidae</taxon>
        <taxon>Agaricales</taxon>
        <taxon>Marasmiineae</taxon>
        <taxon>Mycenaceae</taxon>
        <taxon>Mycena</taxon>
    </lineage>
</organism>
<sequence length="170" mass="18596">MREIDTQMKVLWVGPLKGVQINRCQPVAALSDTAIPGNRTDDFNNRQAECFDEDMGQLEYFPSDYIISGNSTLNYPHPSPAHHPGPLELHWNAAFELVPAFEPNYHALGGSDYTMADYNVSGSDYVLPLPPSSLPVQPPDTSTPSDTSGASREVEGKRSRTASRCGEGED</sequence>
<accession>A0AAD7EB72</accession>
<feature type="compositionally biased region" description="Pro residues" evidence="1">
    <location>
        <begin position="129"/>
        <end position="138"/>
    </location>
</feature>
<dbReference type="Proteomes" id="UP001218218">
    <property type="component" value="Unassembled WGS sequence"/>
</dbReference>